<feature type="compositionally biased region" description="Low complexity" evidence="5">
    <location>
        <begin position="308"/>
        <end position="322"/>
    </location>
</feature>
<keyword evidence="2 4" id="KW-0694">RNA-binding</keyword>
<dbReference type="InterPro" id="IPR000504">
    <property type="entry name" value="RRM_dom"/>
</dbReference>
<dbReference type="EMBL" id="BTRK01000006">
    <property type="protein sequence ID" value="GMR59745.1"/>
    <property type="molecule type" value="Genomic_DNA"/>
</dbReference>
<evidence type="ECO:0000256" key="2">
    <source>
        <dbReference type="ARBA" id="ARBA00022884"/>
    </source>
</evidence>
<dbReference type="AlphaFoldDB" id="A0AAN5ID62"/>
<feature type="region of interest" description="Disordered" evidence="5">
    <location>
        <begin position="175"/>
        <end position="334"/>
    </location>
</feature>
<dbReference type="SMART" id="SM00360">
    <property type="entry name" value="RRM"/>
    <property type="match status" value="1"/>
</dbReference>
<evidence type="ECO:0000256" key="5">
    <source>
        <dbReference type="SAM" id="MobiDB-lite"/>
    </source>
</evidence>
<proteinExistence type="predicted"/>
<feature type="compositionally biased region" description="Low complexity" evidence="5">
    <location>
        <begin position="184"/>
        <end position="206"/>
    </location>
</feature>
<feature type="compositionally biased region" description="Basic residues" evidence="5">
    <location>
        <begin position="270"/>
        <end position="279"/>
    </location>
</feature>
<evidence type="ECO:0000256" key="1">
    <source>
        <dbReference type="ARBA" id="ARBA00004642"/>
    </source>
</evidence>
<dbReference type="GO" id="GO:0003727">
    <property type="term" value="F:single-stranded RNA binding"/>
    <property type="evidence" value="ECO:0007669"/>
    <property type="project" value="TreeGrafter"/>
</dbReference>
<dbReference type="SUPFAM" id="SSF54928">
    <property type="entry name" value="RNA-binding domain, RBD"/>
    <property type="match status" value="1"/>
</dbReference>
<evidence type="ECO:0000256" key="4">
    <source>
        <dbReference type="PROSITE-ProRule" id="PRU00176"/>
    </source>
</evidence>
<evidence type="ECO:0000313" key="8">
    <source>
        <dbReference type="Proteomes" id="UP001328107"/>
    </source>
</evidence>
<feature type="region of interest" description="Disordered" evidence="5">
    <location>
        <begin position="102"/>
        <end position="137"/>
    </location>
</feature>
<dbReference type="PANTHER" id="PTHR13798">
    <property type="entry name" value="RNA BINDING MOTIF RBM PROTEIN -RELATED"/>
    <property type="match status" value="1"/>
</dbReference>
<name>A0AAN5ID62_9BILA</name>
<evidence type="ECO:0000259" key="6">
    <source>
        <dbReference type="PROSITE" id="PS50102"/>
    </source>
</evidence>
<feature type="compositionally biased region" description="Basic and acidic residues" evidence="5">
    <location>
        <begin position="122"/>
        <end position="131"/>
    </location>
</feature>
<comment type="subcellular location">
    <subcellularLocation>
        <location evidence="1">Nucleus</location>
        <location evidence="1">Nucleoplasm</location>
    </subcellularLocation>
</comment>
<dbReference type="GO" id="GO:0005654">
    <property type="term" value="C:nucleoplasm"/>
    <property type="evidence" value="ECO:0007669"/>
    <property type="project" value="UniProtKB-SubCell"/>
</dbReference>
<dbReference type="InterPro" id="IPR035979">
    <property type="entry name" value="RBD_domain_sf"/>
</dbReference>
<evidence type="ECO:0000256" key="3">
    <source>
        <dbReference type="ARBA" id="ARBA00023242"/>
    </source>
</evidence>
<feature type="compositionally biased region" description="Low complexity" evidence="5">
    <location>
        <begin position="380"/>
        <end position="391"/>
    </location>
</feature>
<dbReference type="PANTHER" id="PTHR13798:SF11">
    <property type="entry name" value="RNA-BINDING PROTEIN 7-RELATED"/>
    <property type="match status" value="1"/>
</dbReference>
<reference evidence="8" key="1">
    <citation type="submission" date="2022-10" db="EMBL/GenBank/DDBJ databases">
        <title>Genome assembly of Pristionchus species.</title>
        <authorList>
            <person name="Yoshida K."/>
            <person name="Sommer R.J."/>
        </authorList>
    </citation>
    <scope>NUCLEOTIDE SEQUENCE [LARGE SCALE GENOMIC DNA]</scope>
    <source>
        <strain evidence="8">RS5460</strain>
    </source>
</reference>
<sequence>MDNHFDRRERTIYVWMLERSVTDDQLYSLFSKIGPIEKLIFKEYADGTPQHCLIVFRYVDSVLTAMSTLQGVELNGKPISLRPLRESTHAVLMPVSAMYPTTSSSMETTAKEHSMTVTSSDGHSDHSDDHHHKNNYYAPDKKVRANWDATSSAGSTCSGMWNTEGLEAATEKLTMDGKRGGTVGSRSGTSYSSISSGAGSPSFSLSPPLPSQQQHSVIHGSLRKPWRPSKGPIPAPLVRPDGGNFFPGTNHPHQYQHIKEENGSGGGSRHSGHTNHVHHSAGLTPTLPSSLFSHLMPSSPGFGPPSPYGKQLQQPQESSQLSGIVGGASPRPLFPDMYKPAAGRHRSSAQAAPSGVFSPTAASEEVLWRAQPLPPPPPHSSLMSPPSTSGPTSHNWFNYGEYSVPHAYRSSGTEQYFAAAYQGGEGTPPLPVSLGGMLPPNSPPIGQCTRFFDVSDGSMTLPRQRVSFPYGGDHSYLFPPPPASARPRAPSPWEEAAPPITRYAPRAPRSAASHNHHNSSPFPWPEFRPFAGRF</sequence>
<dbReference type="InterPro" id="IPR052285">
    <property type="entry name" value="NEXT_complex_subunit"/>
</dbReference>
<feature type="region of interest" description="Disordered" evidence="5">
    <location>
        <begin position="370"/>
        <end position="391"/>
    </location>
</feature>
<comment type="caution">
    <text evidence="7">The sequence shown here is derived from an EMBL/GenBank/DDBJ whole genome shotgun (WGS) entry which is preliminary data.</text>
</comment>
<dbReference type="PROSITE" id="PS50102">
    <property type="entry name" value="RRM"/>
    <property type="match status" value="1"/>
</dbReference>
<dbReference type="Proteomes" id="UP001328107">
    <property type="component" value="Unassembled WGS sequence"/>
</dbReference>
<keyword evidence="3" id="KW-0539">Nucleus</keyword>
<dbReference type="InterPro" id="IPR012677">
    <property type="entry name" value="Nucleotide-bd_a/b_plait_sf"/>
</dbReference>
<evidence type="ECO:0000313" key="7">
    <source>
        <dbReference type="EMBL" id="GMR59745.1"/>
    </source>
</evidence>
<accession>A0AAN5ID62</accession>
<keyword evidence="8" id="KW-1185">Reference proteome</keyword>
<dbReference type="Pfam" id="PF00076">
    <property type="entry name" value="RRM_1"/>
    <property type="match status" value="1"/>
</dbReference>
<feature type="domain" description="RRM" evidence="6">
    <location>
        <begin position="10"/>
        <end position="86"/>
    </location>
</feature>
<organism evidence="7 8">
    <name type="scientific">Pristionchus mayeri</name>
    <dbReference type="NCBI Taxonomy" id="1317129"/>
    <lineage>
        <taxon>Eukaryota</taxon>
        <taxon>Metazoa</taxon>
        <taxon>Ecdysozoa</taxon>
        <taxon>Nematoda</taxon>
        <taxon>Chromadorea</taxon>
        <taxon>Rhabditida</taxon>
        <taxon>Rhabditina</taxon>
        <taxon>Diplogasteromorpha</taxon>
        <taxon>Diplogasteroidea</taxon>
        <taxon>Neodiplogasteridae</taxon>
        <taxon>Pristionchus</taxon>
    </lineage>
</organism>
<dbReference type="GO" id="GO:0000381">
    <property type="term" value="P:regulation of alternative mRNA splicing, via spliceosome"/>
    <property type="evidence" value="ECO:0007669"/>
    <property type="project" value="TreeGrafter"/>
</dbReference>
<gene>
    <name evidence="7" type="ORF">PMAYCL1PPCAC_29940</name>
</gene>
<protein>
    <recommendedName>
        <fullName evidence="6">RRM domain-containing protein</fullName>
    </recommendedName>
</protein>
<dbReference type="Gene3D" id="3.30.70.330">
    <property type="match status" value="1"/>
</dbReference>